<evidence type="ECO:0000256" key="2">
    <source>
        <dbReference type="ARBA" id="ARBA00023002"/>
    </source>
</evidence>
<evidence type="ECO:0000256" key="1">
    <source>
        <dbReference type="ARBA" id="ARBA00007637"/>
    </source>
</evidence>
<evidence type="ECO:0000313" key="5">
    <source>
        <dbReference type="EMBL" id="BDZ48844.1"/>
    </source>
</evidence>
<gene>
    <name evidence="5" type="ORF">GCM10025867_10850</name>
</gene>
<evidence type="ECO:0000256" key="3">
    <source>
        <dbReference type="ARBA" id="ARBA00023027"/>
    </source>
</evidence>
<evidence type="ECO:0000259" key="4">
    <source>
        <dbReference type="Pfam" id="PF01370"/>
    </source>
</evidence>
<dbReference type="SUPFAM" id="SSF51735">
    <property type="entry name" value="NAD(P)-binding Rossmann-fold domains"/>
    <property type="match status" value="1"/>
</dbReference>
<sequence>MGSAVTAGLRSRGHTVVAIDRRPPSDAARALRDYADALETPATPDPFEFIEEVRTVDLASYAETREALADAEAVVHLAGINNPLSAPGWEVHDNNVVASYHVLSAAAELGISRVVQSSSVNAIGLSWSRAPRFDYFPVDLAHATRNEDAYSLSKLVQEVQADSLTRRFESTSVVSLRLHAVLNDASDAQAYVDRFGVDWAVNGLFGYCTISSTVDAVVLACEAEVTGHERLWVVEPETFVSAPSGELAARYYPDVTVRGPLDGRSAFFDASRTVEVLGWTPSTVVDPPAALVDLGLGRDAAAEATTEGSR</sequence>
<keyword evidence="6" id="KW-1185">Reference proteome</keyword>
<keyword evidence="2" id="KW-0560">Oxidoreductase</keyword>
<comment type="similarity">
    <text evidence="1">Belongs to the NAD(P)-dependent epimerase/dehydratase family.</text>
</comment>
<evidence type="ECO:0000313" key="6">
    <source>
        <dbReference type="Proteomes" id="UP001321486"/>
    </source>
</evidence>
<dbReference type="PANTHER" id="PTHR43103">
    <property type="entry name" value="NUCLEOSIDE-DIPHOSPHATE-SUGAR EPIMERASE"/>
    <property type="match status" value="1"/>
</dbReference>
<reference evidence="6" key="1">
    <citation type="journal article" date="2019" name="Int. J. Syst. Evol. Microbiol.">
        <title>The Global Catalogue of Microorganisms (GCM) 10K type strain sequencing project: providing services to taxonomists for standard genome sequencing and annotation.</title>
        <authorList>
            <consortium name="The Broad Institute Genomics Platform"/>
            <consortium name="The Broad Institute Genome Sequencing Center for Infectious Disease"/>
            <person name="Wu L."/>
            <person name="Ma J."/>
        </authorList>
    </citation>
    <scope>NUCLEOTIDE SEQUENCE [LARGE SCALE GENOMIC DNA]</scope>
    <source>
        <strain evidence="6">NBRC 108728</strain>
    </source>
</reference>
<feature type="domain" description="NAD-dependent epimerase/dehydratase" evidence="4">
    <location>
        <begin position="1"/>
        <end position="180"/>
    </location>
</feature>
<keyword evidence="3" id="KW-0520">NAD</keyword>
<dbReference type="Proteomes" id="UP001321486">
    <property type="component" value="Chromosome"/>
</dbReference>
<dbReference type="InterPro" id="IPR036291">
    <property type="entry name" value="NAD(P)-bd_dom_sf"/>
</dbReference>
<proteinExistence type="inferred from homology"/>
<protein>
    <submittedName>
        <fullName evidence="5">UDP-glucose 4-epimerase</fullName>
    </submittedName>
</protein>
<organism evidence="5 6">
    <name type="scientific">Frondihabitans sucicola</name>
    <dbReference type="NCBI Taxonomy" id="1268041"/>
    <lineage>
        <taxon>Bacteria</taxon>
        <taxon>Bacillati</taxon>
        <taxon>Actinomycetota</taxon>
        <taxon>Actinomycetes</taxon>
        <taxon>Micrococcales</taxon>
        <taxon>Microbacteriaceae</taxon>
        <taxon>Frondihabitans</taxon>
    </lineage>
</organism>
<dbReference type="Gene3D" id="3.40.50.720">
    <property type="entry name" value="NAD(P)-binding Rossmann-like Domain"/>
    <property type="match status" value="1"/>
</dbReference>
<dbReference type="InterPro" id="IPR001509">
    <property type="entry name" value="Epimerase_deHydtase"/>
</dbReference>
<name>A0ABN6XV67_9MICO</name>
<dbReference type="PANTHER" id="PTHR43103:SF5">
    <property type="entry name" value="4-EPIMERASE, PUTATIVE (AFU_ORTHOLOGUE AFUA_7G00360)-RELATED"/>
    <property type="match status" value="1"/>
</dbReference>
<dbReference type="Pfam" id="PF01370">
    <property type="entry name" value="Epimerase"/>
    <property type="match status" value="1"/>
</dbReference>
<accession>A0ABN6XV67</accession>
<dbReference type="EMBL" id="AP027732">
    <property type="protein sequence ID" value="BDZ48844.1"/>
    <property type="molecule type" value="Genomic_DNA"/>
</dbReference>